<keyword evidence="2" id="KW-0732">Signal</keyword>
<reference evidence="3 4" key="1">
    <citation type="journal article" name="Sci. Rep.">
        <title>Genome-scale phylogenetic analyses confirm Olpidium as the closest living zoosporic fungus to the non-flagellated, terrestrial fungi.</title>
        <authorList>
            <person name="Chang Y."/>
            <person name="Rochon D."/>
            <person name="Sekimoto S."/>
            <person name="Wang Y."/>
            <person name="Chovatia M."/>
            <person name="Sandor L."/>
            <person name="Salamov A."/>
            <person name="Grigoriev I.V."/>
            <person name="Stajich J.E."/>
            <person name="Spatafora J.W."/>
        </authorList>
    </citation>
    <scope>NUCLEOTIDE SEQUENCE [LARGE SCALE GENOMIC DNA]</scope>
    <source>
        <strain evidence="3">S191</strain>
    </source>
</reference>
<keyword evidence="4" id="KW-1185">Reference proteome</keyword>
<protein>
    <submittedName>
        <fullName evidence="3">Uncharacterized protein</fullName>
    </submittedName>
</protein>
<name>A0A8H8DJA5_9FUNG</name>
<comment type="caution">
    <text evidence="3">The sequence shown here is derived from an EMBL/GenBank/DDBJ whole genome shotgun (WGS) entry which is preliminary data.</text>
</comment>
<organism evidence="3 4">
    <name type="scientific">Olpidium bornovanus</name>
    <dbReference type="NCBI Taxonomy" id="278681"/>
    <lineage>
        <taxon>Eukaryota</taxon>
        <taxon>Fungi</taxon>
        <taxon>Fungi incertae sedis</taxon>
        <taxon>Olpidiomycota</taxon>
        <taxon>Olpidiomycotina</taxon>
        <taxon>Olpidiomycetes</taxon>
        <taxon>Olpidiales</taxon>
        <taxon>Olpidiaceae</taxon>
        <taxon>Olpidium</taxon>
    </lineage>
</organism>
<evidence type="ECO:0000256" key="2">
    <source>
        <dbReference type="SAM" id="SignalP"/>
    </source>
</evidence>
<gene>
    <name evidence="3" type="ORF">BJ554DRAFT_8149</name>
</gene>
<dbReference type="Proteomes" id="UP000673691">
    <property type="component" value="Unassembled WGS sequence"/>
</dbReference>
<feature type="region of interest" description="Disordered" evidence="1">
    <location>
        <begin position="156"/>
        <end position="194"/>
    </location>
</feature>
<accession>A0A8H8DJA5</accession>
<dbReference type="AlphaFoldDB" id="A0A8H8DJA5"/>
<dbReference type="EMBL" id="JAEFCI010006145">
    <property type="protein sequence ID" value="KAG5459877.1"/>
    <property type="molecule type" value="Genomic_DNA"/>
</dbReference>
<feature type="signal peptide" evidence="2">
    <location>
        <begin position="1"/>
        <end position="18"/>
    </location>
</feature>
<evidence type="ECO:0000256" key="1">
    <source>
        <dbReference type="SAM" id="MobiDB-lite"/>
    </source>
</evidence>
<feature type="chain" id="PRO_5034248184" evidence="2">
    <location>
        <begin position="19"/>
        <end position="211"/>
    </location>
</feature>
<proteinExistence type="predicted"/>
<evidence type="ECO:0000313" key="3">
    <source>
        <dbReference type="EMBL" id="KAG5459877.1"/>
    </source>
</evidence>
<evidence type="ECO:0000313" key="4">
    <source>
        <dbReference type="Proteomes" id="UP000673691"/>
    </source>
</evidence>
<feature type="compositionally biased region" description="Low complexity" evidence="1">
    <location>
        <begin position="166"/>
        <end position="177"/>
    </location>
</feature>
<sequence length="211" mass="23402">MLMASVTHWFGGFGFLWTALHSPSVDPGAFAPVDSQQFDGVYVCAFKNPPVNPRSRSATLNKCPLVRFGQERSGDKIWGPRFFCCGGPRSAANRRLDGPPWREAHLWVAAAAVAAVPFCRRRRFARALRPWGRFPMGEEKSGADRSREHSTSGCLLDRELCPPRSPSASRAGPKSPGVGVKKNPREPAVPRTARRVVFQFQNKLHPLRARV</sequence>